<gene>
    <name evidence="7" type="ORF">QF035_002288</name>
</gene>
<dbReference type="InterPro" id="IPR017441">
    <property type="entry name" value="Protein_kinase_ATP_BS"/>
</dbReference>
<dbReference type="PANTHER" id="PTHR43289:SF34">
    <property type="entry name" value="SERINE_THREONINE-PROTEIN KINASE YBDM-RELATED"/>
    <property type="match status" value="1"/>
</dbReference>
<dbReference type="CDD" id="cd14014">
    <property type="entry name" value="STKc_PknB_like"/>
    <property type="match status" value="1"/>
</dbReference>
<keyword evidence="4 5" id="KW-0067">ATP-binding</keyword>
<dbReference type="Pfam" id="PF13360">
    <property type="entry name" value="PQQ_2"/>
    <property type="match status" value="3"/>
</dbReference>
<dbReference type="Gene3D" id="1.10.510.10">
    <property type="entry name" value="Transferase(Phosphotransferase) domain 1"/>
    <property type="match status" value="1"/>
</dbReference>
<accession>A0ABU0SMC5</accession>
<evidence type="ECO:0000313" key="8">
    <source>
        <dbReference type="Proteomes" id="UP001230328"/>
    </source>
</evidence>
<evidence type="ECO:0000256" key="4">
    <source>
        <dbReference type="ARBA" id="ARBA00022840"/>
    </source>
</evidence>
<dbReference type="EC" id="2.7.11.1" evidence="7"/>
<evidence type="ECO:0000256" key="5">
    <source>
        <dbReference type="PROSITE-ProRule" id="PRU10141"/>
    </source>
</evidence>
<keyword evidence="3 7" id="KW-0418">Kinase</keyword>
<dbReference type="InterPro" id="IPR002372">
    <property type="entry name" value="PQQ_rpt_dom"/>
</dbReference>
<feature type="binding site" evidence="5">
    <location>
        <position position="32"/>
    </location>
    <ligand>
        <name>ATP</name>
        <dbReference type="ChEBI" id="CHEBI:30616"/>
    </ligand>
</feature>
<keyword evidence="8" id="KW-1185">Reference proteome</keyword>
<dbReference type="InterPro" id="IPR011047">
    <property type="entry name" value="Quinoprotein_ADH-like_sf"/>
</dbReference>
<dbReference type="InterPro" id="IPR000719">
    <property type="entry name" value="Prot_kinase_dom"/>
</dbReference>
<keyword evidence="1 7" id="KW-0808">Transferase</keyword>
<dbReference type="PANTHER" id="PTHR43289">
    <property type="entry name" value="MITOGEN-ACTIVATED PROTEIN KINASE KINASE KINASE 20-RELATED"/>
    <property type="match status" value="1"/>
</dbReference>
<dbReference type="SMART" id="SM00220">
    <property type="entry name" value="S_TKc"/>
    <property type="match status" value="1"/>
</dbReference>
<organism evidence="7 8">
    <name type="scientific">Streptomyces umbrinus</name>
    <dbReference type="NCBI Taxonomy" id="67370"/>
    <lineage>
        <taxon>Bacteria</taxon>
        <taxon>Bacillati</taxon>
        <taxon>Actinomycetota</taxon>
        <taxon>Actinomycetes</taxon>
        <taxon>Kitasatosporales</taxon>
        <taxon>Streptomycetaceae</taxon>
        <taxon>Streptomyces</taxon>
        <taxon>Streptomyces phaeochromogenes group</taxon>
    </lineage>
</organism>
<dbReference type="PROSITE" id="PS00108">
    <property type="entry name" value="PROTEIN_KINASE_ST"/>
    <property type="match status" value="1"/>
</dbReference>
<dbReference type="PROSITE" id="PS00107">
    <property type="entry name" value="PROTEIN_KINASE_ATP"/>
    <property type="match status" value="1"/>
</dbReference>
<comment type="caution">
    <text evidence="7">The sequence shown here is derived from an EMBL/GenBank/DDBJ whole genome shotgun (WGS) entry which is preliminary data.</text>
</comment>
<feature type="domain" description="Protein kinase" evidence="6">
    <location>
        <begin position="4"/>
        <end position="264"/>
    </location>
</feature>
<dbReference type="InterPro" id="IPR008271">
    <property type="entry name" value="Ser/Thr_kinase_AS"/>
</dbReference>
<sequence>MGGYRLESRLGAGGMGVVYRASSASGRPVALKVIGREWAEDPEFRARFELEVAAARMVHSEFTAPIVDADPHAPAPWMASQYIPGESLAARVRERGPLNAQEFHSLAKALARGLRDIHRAGVVHRDLKPGNILLSERGPLIIDFGVSRAVDGKPLTAAGQIVGTPAYMAPEQFTAPSEAGPAADVFSLGCVLVFAATEHSPFEANSPVAAAYRGMHEEPDLRELPDAFRSLVAACLHKAPDDRPSLAQVLAELDCPERQRKARITAVRTLRTATGQWLTRRVPAWMAGLTALTSGAVALAAVAIGLIPAGTILQKEQGTWETSFSAHGDIRRCALHGAIYCVTEDGSVTRVDTDDGRITWTSGFPREEARVSRPPHSGVVVLGATHGRVITAYQRAREDDGAWQLLDSRLSVLDADTGRRLWTRLIPHNSTPFDDFPAAQLAGSTLYITDLAKAKPEVQAIDVATRDVRWRRTLQKREVPTATPHGLYTIRETQQSLSRRPQRTVITALDSVTGHAAWSITQDEALTFAGSAPGAVYLVERHDKADVTSGDDGGIDSRHVAVVRLDTSTRTHVRVPVPGVSGMRLSVDGFRWAGEGMYGIADDDTFYLRDDSGKTIAVDSKSKKIRWKVKFPMQNSTPTLFGHRLYYSASNGSITALDSRTGQQDWHFQPPHPVDRFRKDPLGPVTGANGRLYAISNSNSLFMAETGAVP</sequence>
<reference evidence="7 8" key="1">
    <citation type="submission" date="2023-07" db="EMBL/GenBank/DDBJ databases">
        <title>Comparative genomics of wheat-associated soil bacteria to identify genetic determinants of phenazine resistance.</title>
        <authorList>
            <person name="Mouncey N."/>
        </authorList>
    </citation>
    <scope>NUCLEOTIDE SEQUENCE [LARGE SCALE GENOMIC DNA]</scope>
    <source>
        <strain evidence="7 8">V2I4</strain>
    </source>
</reference>
<name>A0ABU0SMC5_9ACTN</name>
<dbReference type="Pfam" id="PF00069">
    <property type="entry name" value="Pkinase"/>
    <property type="match status" value="1"/>
</dbReference>
<dbReference type="SMART" id="SM00564">
    <property type="entry name" value="PQQ"/>
    <property type="match status" value="4"/>
</dbReference>
<dbReference type="InterPro" id="IPR015943">
    <property type="entry name" value="WD40/YVTN_repeat-like_dom_sf"/>
</dbReference>
<dbReference type="Proteomes" id="UP001230328">
    <property type="component" value="Unassembled WGS sequence"/>
</dbReference>
<protein>
    <submittedName>
        <fullName evidence="7">Outer membrane protein assembly factor BamB/predicted Ser/Thr protein kinase</fullName>
        <ecNumber evidence="7">2.7.11.1</ecNumber>
    </submittedName>
</protein>
<evidence type="ECO:0000256" key="2">
    <source>
        <dbReference type="ARBA" id="ARBA00022741"/>
    </source>
</evidence>
<dbReference type="EMBL" id="JAUSZI010000002">
    <property type="protein sequence ID" value="MDQ1024706.1"/>
    <property type="molecule type" value="Genomic_DNA"/>
</dbReference>
<dbReference type="InterPro" id="IPR011009">
    <property type="entry name" value="Kinase-like_dom_sf"/>
</dbReference>
<dbReference type="SUPFAM" id="SSF56112">
    <property type="entry name" value="Protein kinase-like (PK-like)"/>
    <property type="match status" value="1"/>
</dbReference>
<evidence type="ECO:0000259" key="6">
    <source>
        <dbReference type="PROSITE" id="PS50011"/>
    </source>
</evidence>
<evidence type="ECO:0000256" key="3">
    <source>
        <dbReference type="ARBA" id="ARBA00022777"/>
    </source>
</evidence>
<keyword evidence="2 5" id="KW-0547">Nucleotide-binding</keyword>
<evidence type="ECO:0000256" key="1">
    <source>
        <dbReference type="ARBA" id="ARBA00022679"/>
    </source>
</evidence>
<dbReference type="PROSITE" id="PS50011">
    <property type="entry name" value="PROTEIN_KINASE_DOM"/>
    <property type="match status" value="1"/>
</dbReference>
<evidence type="ECO:0000313" key="7">
    <source>
        <dbReference type="EMBL" id="MDQ1024706.1"/>
    </source>
</evidence>
<dbReference type="SUPFAM" id="SSF50998">
    <property type="entry name" value="Quinoprotein alcohol dehydrogenase-like"/>
    <property type="match status" value="1"/>
</dbReference>
<dbReference type="Gene3D" id="3.30.200.20">
    <property type="entry name" value="Phosphorylase Kinase, domain 1"/>
    <property type="match status" value="1"/>
</dbReference>
<dbReference type="GO" id="GO:0004674">
    <property type="term" value="F:protein serine/threonine kinase activity"/>
    <property type="evidence" value="ECO:0007669"/>
    <property type="project" value="UniProtKB-EC"/>
</dbReference>
<dbReference type="Gene3D" id="2.130.10.10">
    <property type="entry name" value="YVTN repeat-like/Quinoprotein amine dehydrogenase"/>
    <property type="match status" value="2"/>
</dbReference>
<dbReference type="RefSeq" id="WP_307519987.1">
    <property type="nucleotide sequence ID" value="NZ_JAUSZI010000002.1"/>
</dbReference>
<dbReference type="InterPro" id="IPR018391">
    <property type="entry name" value="PQQ_b-propeller_rpt"/>
</dbReference>
<proteinExistence type="predicted"/>